<protein>
    <submittedName>
        <fullName evidence="4">Uncharacterized protein</fullName>
    </submittedName>
</protein>
<feature type="compositionally biased region" description="Basic residues" evidence="1">
    <location>
        <begin position="291"/>
        <end position="309"/>
    </location>
</feature>
<evidence type="ECO:0000256" key="1">
    <source>
        <dbReference type="SAM" id="MobiDB-lite"/>
    </source>
</evidence>
<keyword evidence="3" id="KW-0732">Signal</keyword>
<feature type="transmembrane region" description="Helical" evidence="2">
    <location>
        <begin position="338"/>
        <end position="361"/>
    </location>
</feature>
<feature type="region of interest" description="Disordered" evidence="1">
    <location>
        <begin position="124"/>
        <end position="152"/>
    </location>
</feature>
<keyword evidence="2" id="KW-0812">Transmembrane</keyword>
<dbReference type="EMBL" id="CAACVG010008654">
    <property type="protein sequence ID" value="VEN50651.1"/>
    <property type="molecule type" value="Genomic_DNA"/>
</dbReference>
<feature type="compositionally biased region" description="Low complexity" evidence="1">
    <location>
        <begin position="542"/>
        <end position="574"/>
    </location>
</feature>
<gene>
    <name evidence="4" type="ORF">CALMAC_LOCUS11329</name>
</gene>
<feature type="region of interest" description="Disordered" evidence="1">
    <location>
        <begin position="504"/>
        <end position="574"/>
    </location>
</feature>
<organism evidence="4 5">
    <name type="scientific">Callosobruchus maculatus</name>
    <name type="common">Southern cowpea weevil</name>
    <name type="synonym">Pulse bruchid</name>
    <dbReference type="NCBI Taxonomy" id="64391"/>
    <lineage>
        <taxon>Eukaryota</taxon>
        <taxon>Metazoa</taxon>
        <taxon>Ecdysozoa</taxon>
        <taxon>Arthropoda</taxon>
        <taxon>Hexapoda</taxon>
        <taxon>Insecta</taxon>
        <taxon>Pterygota</taxon>
        <taxon>Neoptera</taxon>
        <taxon>Endopterygota</taxon>
        <taxon>Coleoptera</taxon>
        <taxon>Polyphaga</taxon>
        <taxon>Cucujiformia</taxon>
        <taxon>Chrysomeloidea</taxon>
        <taxon>Chrysomelidae</taxon>
        <taxon>Bruchinae</taxon>
        <taxon>Bruchini</taxon>
        <taxon>Callosobruchus</taxon>
    </lineage>
</organism>
<feature type="chain" id="PRO_5024912773" evidence="3">
    <location>
        <begin position="20"/>
        <end position="639"/>
    </location>
</feature>
<evidence type="ECO:0000256" key="3">
    <source>
        <dbReference type="SAM" id="SignalP"/>
    </source>
</evidence>
<evidence type="ECO:0000313" key="5">
    <source>
        <dbReference type="Proteomes" id="UP000410492"/>
    </source>
</evidence>
<feature type="signal peptide" evidence="3">
    <location>
        <begin position="1"/>
        <end position="19"/>
    </location>
</feature>
<evidence type="ECO:0000256" key="2">
    <source>
        <dbReference type="SAM" id="Phobius"/>
    </source>
</evidence>
<keyword evidence="2" id="KW-0472">Membrane</keyword>
<feature type="compositionally biased region" description="Low complexity" evidence="1">
    <location>
        <begin position="235"/>
        <end position="254"/>
    </location>
</feature>
<feature type="region of interest" description="Disordered" evidence="1">
    <location>
        <begin position="213"/>
        <end position="323"/>
    </location>
</feature>
<feature type="compositionally biased region" description="Low complexity" evidence="1">
    <location>
        <begin position="263"/>
        <end position="274"/>
    </location>
</feature>
<evidence type="ECO:0000313" key="4">
    <source>
        <dbReference type="EMBL" id="VEN50651.1"/>
    </source>
</evidence>
<feature type="compositionally biased region" description="Basic and acidic residues" evidence="1">
    <location>
        <begin position="280"/>
        <end position="290"/>
    </location>
</feature>
<name>A0A653CRU5_CALMS</name>
<feature type="compositionally biased region" description="Basic and acidic residues" evidence="1">
    <location>
        <begin position="135"/>
        <end position="152"/>
    </location>
</feature>
<keyword evidence="5" id="KW-1185">Reference proteome</keyword>
<feature type="compositionally biased region" description="Polar residues" evidence="1">
    <location>
        <begin position="215"/>
        <end position="228"/>
    </location>
</feature>
<accession>A0A653CRU5</accession>
<dbReference type="OrthoDB" id="6623421at2759"/>
<dbReference type="Proteomes" id="UP000410492">
    <property type="component" value="Unassembled WGS sequence"/>
</dbReference>
<proteinExistence type="predicted"/>
<reference evidence="4 5" key="1">
    <citation type="submission" date="2019-01" db="EMBL/GenBank/DDBJ databases">
        <authorList>
            <person name="Sayadi A."/>
        </authorList>
    </citation>
    <scope>NUCLEOTIDE SEQUENCE [LARGE SCALE GENOMIC DNA]</scope>
</reference>
<sequence length="639" mass="70586">MKCSGLVGLLLLWLATVSTMPSDTVTSRSQHAIGDSVKKLTKQLTDTNTTSMDVTLDVRTPPKIKQQIKNKLPQKEENSHAGIAIPIDEESLELEEANKMMTFYKIEKPTTDSGISTWILLSGQTSQTSSGTKKPVVDEKTKKGDSTTEKPPKVIKPYFKKKTTTTTTTIVPSTSTVATVTSTTTTEKATVKTTTTLLPKVVKETTKLTKVKASELSNAKRNASTTHIPSKKVHTTTSTTTTTTTTTVAPVTSTKIPTTTQGNANISTTNSSSALPAEAKQGELDLNKGGEKKKKTSAKKKKNKNRRRKPDGSLKKPSKTSVDKPIGTQLYNYLSREIMPTVGAGLVGLMITAGLAGYFLYPFGGIAKRNYDVDRKDKEGSYYYSDDYSNGILEEDAIGNIIAGMPQNTLYNNEYSKNQPSNVNNNHYQSPKYRLVDRKATIHPAQQHQQQIPEHMVKGTVESVPLDDFHHRRPYEDQQFVVGNVPTELTPATVPEHGPRLFRFAGDEGLQPHADSGMPRSIRIRRKRSGMSNDIDGDLPEENQTTTNPSPPTEESINTSTEITPTTPTISTSTEMLNNTESPISSFFDLMKDLIHIKARLGLQIIRNVTEGISKYISKVQTRLDEHYKNSTNRHYHHF</sequence>
<dbReference type="AlphaFoldDB" id="A0A653CRU5"/>
<keyword evidence="2" id="KW-1133">Transmembrane helix</keyword>